<gene>
    <name evidence="3" type="ORF">Rhow_000819</name>
</gene>
<protein>
    <submittedName>
        <fullName evidence="3">NADH dehydrogenase</fullName>
    </submittedName>
</protein>
<dbReference type="AlphaFoldDB" id="A0A402C2S0"/>
<feature type="compositionally biased region" description="Basic residues" evidence="1">
    <location>
        <begin position="60"/>
        <end position="71"/>
    </location>
</feature>
<dbReference type="InterPro" id="IPR036188">
    <property type="entry name" value="FAD/NAD-bd_sf"/>
</dbReference>
<dbReference type="RefSeq" id="WP_192581765.1">
    <property type="nucleotide sequence ID" value="NZ_BHYM01000013.1"/>
</dbReference>
<keyword evidence="4" id="KW-1185">Reference proteome</keyword>
<name>A0A402C2S0_RHOWR</name>
<evidence type="ECO:0000256" key="1">
    <source>
        <dbReference type="SAM" id="MobiDB-lite"/>
    </source>
</evidence>
<dbReference type="Gene3D" id="3.50.50.100">
    <property type="match status" value="1"/>
</dbReference>
<reference evidence="3 4" key="1">
    <citation type="submission" date="2018-11" db="EMBL/GenBank/DDBJ databases">
        <title>Microbial catabolism of amino acid.</title>
        <authorList>
            <person name="Hibi M."/>
            <person name="Ogawa J."/>
        </authorList>
    </citation>
    <scope>NUCLEOTIDE SEQUENCE [LARGE SCALE GENOMIC DNA]</scope>
    <source>
        <strain evidence="3 4">C31-06</strain>
    </source>
</reference>
<organism evidence="3 4">
    <name type="scientific">Rhodococcus wratislaviensis</name>
    <name type="common">Tsukamurella wratislaviensis</name>
    <dbReference type="NCBI Taxonomy" id="44752"/>
    <lineage>
        <taxon>Bacteria</taxon>
        <taxon>Bacillati</taxon>
        <taxon>Actinomycetota</taxon>
        <taxon>Actinomycetes</taxon>
        <taxon>Mycobacteriales</taxon>
        <taxon>Nocardiaceae</taxon>
        <taxon>Rhodococcus</taxon>
    </lineage>
</organism>
<evidence type="ECO:0000259" key="2">
    <source>
        <dbReference type="Pfam" id="PF07992"/>
    </source>
</evidence>
<dbReference type="Proteomes" id="UP000287519">
    <property type="component" value="Unassembled WGS sequence"/>
</dbReference>
<evidence type="ECO:0000313" key="4">
    <source>
        <dbReference type="Proteomes" id="UP000287519"/>
    </source>
</evidence>
<dbReference type="SUPFAM" id="SSF51905">
    <property type="entry name" value="FAD/NAD(P)-binding domain"/>
    <property type="match status" value="1"/>
</dbReference>
<dbReference type="Pfam" id="PF07992">
    <property type="entry name" value="Pyr_redox_2"/>
    <property type="match status" value="1"/>
</dbReference>
<comment type="caution">
    <text evidence="3">The sequence shown here is derived from an EMBL/GenBank/DDBJ whole genome shotgun (WGS) entry which is preliminary data.</text>
</comment>
<dbReference type="InterPro" id="IPR023753">
    <property type="entry name" value="FAD/NAD-binding_dom"/>
</dbReference>
<feature type="domain" description="FAD/NAD(P)-binding" evidence="2">
    <location>
        <begin position="14"/>
        <end position="84"/>
    </location>
</feature>
<sequence length="174" mass="19436">MTSPTAPAASPRQRVVVIGSGFGGLFATKALRRADADVTIVDRTTHLRRTELIESAARQARRLRDRAHRPGKAVPTARPERSTSLLARQRHRVRVHLDQDQPPHEEANRIRSLPRQGPTFSARLAHWSRWSVLSCSTARSSPALQWNSPDSMLRRRFAAAVNNDHLGRFGKASS</sequence>
<proteinExistence type="predicted"/>
<feature type="region of interest" description="Disordered" evidence="1">
    <location>
        <begin position="60"/>
        <end position="83"/>
    </location>
</feature>
<dbReference type="GO" id="GO:0016491">
    <property type="term" value="F:oxidoreductase activity"/>
    <property type="evidence" value="ECO:0007669"/>
    <property type="project" value="InterPro"/>
</dbReference>
<evidence type="ECO:0000313" key="3">
    <source>
        <dbReference type="EMBL" id="GCE37935.1"/>
    </source>
</evidence>
<accession>A0A402C2S0</accession>
<dbReference type="EMBL" id="BHYM01000013">
    <property type="protein sequence ID" value="GCE37935.1"/>
    <property type="molecule type" value="Genomic_DNA"/>
</dbReference>